<dbReference type="Pfam" id="PF09899">
    <property type="entry name" value="DUF2126"/>
    <property type="match status" value="1"/>
</dbReference>
<gene>
    <name evidence="2" type="ORF">STARVERO_04113</name>
</gene>
<dbReference type="SUPFAM" id="SSF54001">
    <property type="entry name" value="Cysteine proteinases"/>
    <property type="match status" value="1"/>
</dbReference>
<name>A0A5S9Q515_9HYPH</name>
<sequence>MTIFASLHHVTAYKYDRPVSLGPQIIRLRPAPHCRTPVKSYALKVTPSNHFVNWQQDPFGNWMARFVFPEKATEFRVEVDLIADMTVYNPFDFFVEEYAEKLPFAYTPELAKELIPYLEQEEGGPLIDAFVEEVRPSEGTPTVDYLVALNQKLQQRVGYLIRMEPGVQKPDETLSLAAGSCRDSGWLLVQVLRRLGLAARFVSGYLIQLKPDVKALDGPTGTEVDFTDLHAWCEVYLPGAGWIGLDPTSGLLCGESHLPLCATPNYVSAAPITGGFTAEEGTRTEFEFDMKVTRVAEKPRVTLPFSDEAWAALDALGDKVDADLAAQDVRLTMGGEPTFISIDDYQGAEWNTSAVGPTKRMRADDLIRRLRKRFAPGGMMHYGQGKWYPGESLPRWTFSLYWRKDGKPIWRDPDLIAAENLAGATTEDSRVFTENLADRLGVGASYAVPAYEDPAHWILKESELPENVDPFDSKLEDAEARARIAHVFERGLGRPSGYILPVQRWQSRATRGWVSEKWRFRRGKLFLVPGDSPVGFRLPLAALPWVPPAAYPYVNPADPMVVSGELPDAETLHQLYQRTSFDNENQQEQVDQVLTGTGSVRTALAIEPRGGRLCVFMPPTERLEDYLELLAAIEVTAAELKLPVHIEGYTPPVDPRLNVIRVAPDPGVIEVNVHPASNWKTCVEITRDLYEEARLSRLGTEKFMVDGRHTGTGGGNHVVIGGATPADSPFLRRPDLLKSLVTYWQRHPSLSYLFSGLFIGPTSQAPRVDEARHDSLYELEIAMANVPVPGQGMAPPPWLVDRLFRNLLTDVTGNTHRSEICIDKLFSPDGPTGRLGLVEFRSFEMPPDWRMSLAQQLLLRALVARFWREPQDGPLARWGTALADRFMLPHFVWADFMDVLHDLGAAGYRFDPMWFEAQREFRFPYFGQVEHGGVTLELRQALEPWHVLGEEGAVGGTVRFVDSSVERLQVRVEGLNPIRHVVACNGRRLPLLPTGRFGEHVAGVRFKAWQPASGLHPTIPVHAPLTFDIVDLWSNRSLGGCVYHVAHPGGRNYETFPVNSYEAQARRLARFQDYGHTPGYLFVPPEEASAEFPATLDLRRPARV</sequence>
<keyword evidence="3" id="KW-1185">Reference proteome</keyword>
<dbReference type="Proteomes" id="UP000433050">
    <property type="component" value="Unassembled WGS sequence"/>
</dbReference>
<dbReference type="InterPro" id="IPR018667">
    <property type="entry name" value="DUF2126"/>
</dbReference>
<dbReference type="SMART" id="SM00460">
    <property type="entry name" value="TGc"/>
    <property type="match status" value="1"/>
</dbReference>
<dbReference type="AlphaFoldDB" id="A0A5S9Q515"/>
<dbReference type="Pfam" id="PF01841">
    <property type="entry name" value="Transglut_core"/>
    <property type="match status" value="1"/>
</dbReference>
<accession>A0A5S9Q515</accession>
<organism evidence="2 3">
    <name type="scientific">Starkeya nomas</name>
    <dbReference type="NCBI Taxonomy" id="2666134"/>
    <lineage>
        <taxon>Bacteria</taxon>
        <taxon>Pseudomonadati</taxon>
        <taxon>Pseudomonadota</taxon>
        <taxon>Alphaproteobacteria</taxon>
        <taxon>Hyphomicrobiales</taxon>
        <taxon>Xanthobacteraceae</taxon>
        <taxon>Starkeya</taxon>
    </lineage>
</organism>
<dbReference type="InterPro" id="IPR002931">
    <property type="entry name" value="Transglutaminase-like"/>
</dbReference>
<dbReference type="PANTHER" id="PTHR33490:SF1">
    <property type="entry name" value="SLL1233 PROTEIN"/>
    <property type="match status" value="1"/>
</dbReference>
<dbReference type="EMBL" id="CACSAS010000001">
    <property type="protein sequence ID" value="CAA0112832.1"/>
    <property type="molecule type" value="Genomic_DNA"/>
</dbReference>
<dbReference type="InterPro" id="IPR038765">
    <property type="entry name" value="Papain-like_cys_pep_sf"/>
</dbReference>
<dbReference type="PANTHER" id="PTHR33490">
    <property type="entry name" value="BLR5614 PROTEIN-RELATED"/>
    <property type="match status" value="1"/>
</dbReference>
<evidence type="ECO:0000313" key="2">
    <source>
        <dbReference type="EMBL" id="CAA0112832.1"/>
    </source>
</evidence>
<reference evidence="2 3" key="1">
    <citation type="submission" date="2019-12" db="EMBL/GenBank/DDBJ databases">
        <authorList>
            <person name="Reyes-Prieto M."/>
        </authorList>
    </citation>
    <scope>NUCLEOTIDE SEQUENCE [LARGE SCALE GENOMIC DNA]</scope>
    <source>
        <strain evidence="2">HF14-78462</strain>
    </source>
</reference>
<proteinExistence type="predicted"/>
<evidence type="ECO:0000259" key="1">
    <source>
        <dbReference type="SMART" id="SM00460"/>
    </source>
</evidence>
<dbReference type="Gene3D" id="3.10.620.30">
    <property type="match status" value="1"/>
</dbReference>
<dbReference type="InterPro" id="IPR013589">
    <property type="entry name" value="Bac_transglu_N"/>
</dbReference>
<evidence type="ECO:0000313" key="3">
    <source>
        <dbReference type="Proteomes" id="UP000433050"/>
    </source>
</evidence>
<dbReference type="RefSeq" id="WP_159601249.1">
    <property type="nucleotide sequence ID" value="NZ_CACSAS010000001.1"/>
</dbReference>
<protein>
    <recommendedName>
        <fullName evidence="1">Transglutaminase-like domain-containing protein</fullName>
    </recommendedName>
</protein>
<feature type="domain" description="Transglutaminase-like" evidence="1">
    <location>
        <begin position="173"/>
        <end position="249"/>
    </location>
</feature>
<dbReference type="Pfam" id="PF08379">
    <property type="entry name" value="Bact_transglu_N"/>
    <property type="match status" value="1"/>
</dbReference>